<gene>
    <name evidence="2" type="ORF">C2E21_5916</name>
</gene>
<dbReference type="AlphaFoldDB" id="A0A2P6TMJ7"/>
<accession>A0A2P6TMJ7</accession>
<organism evidence="2 3">
    <name type="scientific">Chlorella sorokiniana</name>
    <name type="common">Freshwater green alga</name>
    <dbReference type="NCBI Taxonomy" id="3076"/>
    <lineage>
        <taxon>Eukaryota</taxon>
        <taxon>Viridiplantae</taxon>
        <taxon>Chlorophyta</taxon>
        <taxon>core chlorophytes</taxon>
        <taxon>Trebouxiophyceae</taxon>
        <taxon>Chlorellales</taxon>
        <taxon>Chlorellaceae</taxon>
        <taxon>Chlorella clade</taxon>
        <taxon>Chlorella</taxon>
    </lineage>
</organism>
<evidence type="ECO:0000313" key="2">
    <source>
        <dbReference type="EMBL" id="PRW45567.1"/>
    </source>
</evidence>
<name>A0A2P6TMJ7_CHLSO</name>
<proteinExistence type="predicted"/>
<keyword evidence="3" id="KW-1185">Reference proteome</keyword>
<evidence type="ECO:0000313" key="3">
    <source>
        <dbReference type="Proteomes" id="UP000239899"/>
    </source>
</evidence>
<reference evidence="2 3" key="1">
    <citation type="journal article" date="2018" name="Plant J.">
        <title>Genome sequences of Chlorella sorokiniana UTEX 1602 and Micractinium conductrix SAG 241.80: implications to maltose excretion by a green alga.</title>
        <authorList>
            <person name="Arriola M.B."/>
            <person name="Velmurugan N."/>
            <person name="Zhang Y."/>
            <person name="Plunkett M.H."/>
            <person name="Hondzo H."/>
            <person name="Barney B.M."/>
        </authorList>
    </citation>
    <scope>NUCLEOTIDE SEQUENCE [LARGE SCALE GENOMIC DNA]</scope>
    <source>
        <strain evidence="3">UTEX 1602</strain>
    </source>
</reference>
<dbReference type="EMBL" id="LHPG02000011">
    <property type="protein sequence ID" value="PRW45567.1"/>
    <property type="molecule type" value="Genomic_DNA"/>
</dbReference>
<dbReference type="Pfam" id="PF20181">
    <property type="entry name" value="DUF6544"/>
    <property type="match status" value="1"/>
</dbReference>
<protein>
    <submittedName>
        <fullName evidence="2">Uncharacterized protein</fullName>
    </submittedName>
</protein>
<dbReference type="Proteomes" id="UP000239899">
    <property type="component" value="Unassembled WGS sequence"/>
</dbReference>
<sequence length="306" mass="32882">MGWLRGSFDRLEGRLLAELLAEAAEATAAAGSNSAAANWTSPAAPQPQALSELPPCVQRYLQLADAASCNYTVLTSTQVGQFKYAAEDASPWQRMKVKLCASPLVPAFHWSARCTFKPLIGLRGFDSRVRGSGRLDWRLWGWLPAHSANGPALDRTLLVRWLADAPGCPQAMLPSASLQWETVPGCTSEAHAVLTHGGITVSGVFTFDGEGLVSSFRTEDYVMPLAGGGEELRPWLVRYRGHKRVNVTDGSSSCNRGGDGGSGGGSSGQQGTLFVPTDCEACRLEPDGREVPYVRFQLDKLSGQRK</sequence>
<dbReference type="OrthoDB" id="509461at2759"/>
<evidence type="ECO:0000256" key="1">
    <source>
        <dbReference type="SAM" id="MobiDB-lite"/>
    </source>
</evidence>
<dbReference type="InterPro" id="IPR046674">
    <property type="entry name" value="DUF6544"/>
</dbReference>
<feature type="compositionally biased region" description="Gly residues" evidence="1">
    <location>
        <begin position="257"/>
        <end position="268"/>
    </location>
</feature>
<comment type="caution">
    <text evidence="2">The sequence shown here is derived from an EMBL/GenBank/DDBJ whole genome shotgun (WGS) entry which is preliminary data.</text>
</comment>
<feature type="region of interest" description="Disordered" evidence="1">
    <location>
        <begin position="248"/>
        <end position="270"/>
    </location>
</feature>